<gene>
    <name evidence="1" type="ORF">DPMN_036835</name>
</gene>
<sequence>MKAFSNQLFRHFRNKTVSKGSQPLRIYSVWCLLVRIRDAFSIRSQTAVLRVIMGNILKLFCQGKSWASHTPFYRSTLTVLVSRNQKRRDS</sequence>
<keyword evidence="2" id="KW-1185">Reference proteome</keyword>
<dbReference type="Proteomes" id="UP000828390">
    <property type="component" value="Unassembled WGS sequence"/>
</dbReference>
<evidence type="ECO:0000313" key="1">
    <source>
        <dbReference type="EMBL" id="KAH3873597.1"/>
    </source>
</evidence>
<name>A0A9D4MDR4_DREPO</name>
<accession>A0A9D4MDR4</accession>
<proteinExistence type="predicted"/>
<evidence type="ECO:0000313" key="2">
    <source>
        <dbReference type="Proteomes" id="UP000828390"/>
    </source>
</evidence>
<protein>
    <submittedName>
        <fullName evidence="1">Uncharacterized protein</fullName>
    </submittedName>
</protein>
<organism evidence="1 2">
    <name type="scientific">Dreissena polymorpha</name>
    <name type="common">Zebra mussel</name>
    <name type="synonym">Mytilus polymorpha</name>
    <dbReference type="NCBI Taxonomy" id="45954"/>
    <lineage>
        <taxon>Eukaryota</taxon>
        <taxon>Metazoa</taxon>
        <taxon>Spiralia</taxon>
        <taxon>Lophotrochozoa</taxon>
        <taxon>Mollusca</taxon>
        <taxon>Bivalvia</taxon>
        <taxon>Autobranchia</taxon>
        <taxon>Heteroconchia</taxon>
        <taxon>Euheterodonta</taxon>
        <taxon>Imparidentia</taxon>
        <taxon>Neoheterodontei</taxon>
        <taxon>Myida</taxon>
        <taxon>Dreissenoidea</taxon>
        <taxon>Dreissenidae</taxon>
        <taxon>Dreissena</taxon>
    </lineage>
</organism>
<reference evidence="1" key="2">
    <citation type="submission" date="2020-11" db="EMBL/GenBank/DDBJ databases">
        <authorList>
            <person name="McCartney M.A."/>
            <person name="Auch B."/>
            <person name="Kono T."/>
            <person name="Mallez S."/>
            <person name="Becker A."/>
            <person name="Gohl D.M."/>
            <person name="Silverstein K.A.T."/>
            <person name="Koren S."/>
            <person name="Bechman K.B."/>
            <person name="Herman A."/>
            <person name="Abrahante J.E."/>
            <person name="Garbe J."/>
        </authorList>
    </citation>
    <scope>NUCLEOTIDE SEQUENCE</scope>
    <source>
        <strain evidence="1">Duluth1</strain>
        <tissue evidence="1">Whole animal</tissue>
    </source>
</reference>
<comment type="caution">
    <text evidence="1">The sequence shown here is derived from an EMBL/GenBank/DDBJ whole genome shotgun (WGS) entry which is preliminary data.</text>
</comment>
<dbReference type="AlphaFoldDB" id="A0A9D4MDR4"/>
<dbReference type="EMBL" id="JAIWYP010000002">
    <property type="protein sequence ID" value="KAH3873597.1"/>
    <property type="molecule type" value="Genomic_DNA"/>
</dbReference>
<reference evidence="1" key="1">
    <citation type="journal article" date="2019" name="bioRxiv">
        <title>The Genome of the Zebra Mussel, Dreissena polymorpha: A Resource for Invasive Species Research.</title>
        <authorList>
            <person name="McCartney M.A."/>
            <person name="Auch B."/>
            <person name="Kono T."/>
            <person name="Mallez S."/>
            <person name="Zhang Y."/>
            <person name="Obille A."/>
            <person name="Becker A."/>
            <person name="Abrahante J.E."/>
            <person name="Garbe J."/>
            <person name="Badalamenti J.P."/>
            <person name="Herman A."/>
            <person name="Mangelson H."/>
            <person name="Liachko I."/>
            <person name="Sullivan S."/>
            <person name="Sone E.D."/>
            <person name="Koren S."/>
            <person name="Silverstein K.A.T."/>
            <person name="Beckman K.B."/>
            <person name="Gohl D.M."/>
        </authorList>
    </citation>
    <scope>NUCLEOTIDE SEQUENCE</scope>
    <source>
        <strain evidence="1">Duluth1</strain>
        <tissue evidence="1">Whole animal</tissue>
    </source>
</reference>